<dbReference type="NCBIfam" id="TIGR04408">
    <property type="entry name" value="LptG_lptG"/>
    <property type="match status" value="1"/>
</dbReference>
<dbReference type="GO" id="GO:0043190">
    <property type="term" value="C:ATP-binding cassette (ABC) transporter complex"/>
    <property type="evidence" value="ECO:0007669"/>
    <property type="project" value="InterPro"/>
</dbReference>
<reference evidence="8" key="1">
    <citation type="submission" date="2019-03" db="EMBL/GenBank/DDBJ databases">
        <title>Aquabacterium pictum sp.nov., the first bacteriochlorophyll a-containing freshwater bacterium in the genus Aquabacterium of the class Betaproteobacteria.</title>
        <authorList>
            <person name="Hirose S."/>
            <person name="Tank M."/>
            <person name="Hara E."/>
            <person name="Tamaki H."/>
            <person name="Takaichi S."/>
            <person name="Haruta S."/>
            <person name="Hanada S."/>
        </authorList>
    </citation>
    <scope>NUCLEOTIDE SEQUENCE [LARGE SCALE GENOMIC DNA]</scope>
    <source>
        <strain evidence="8">W35</strain>
    </source>
</reference>
<dbReference type="PANTHER" id="PTHR33529:SF2">
    <property type="entry name" value="LIPOPOLYSACCHARIDE EXPORT SYSTEM PERMEASE PROTEIN LPTG"/>
    <property type="match status" value="1"/>
</dbReference>
<name>A0A480AJ86_9BURK</name>
<evidence type="ECO:0000256" key="6">
    <source>
        <dbReference type="SAM" id="Phobius"/>
    </source>
</evidence>
<evidence type="ECO:0000256" key="4">
    <source>
        <dbReference type="ARBA" id="ARBA00022989"/>
    </source>
</evidence>
<dbReference type="GO" id="GO:0055085">
    <property type="term" value="P:transmembrane transport"/>
    <property type="evidence" value="ECO:0007669"/>
    <property type="project" value="InterPro"/>
</dbReference>
<evidence type="ECO:0000256" key="1">
    <source>
        <dbReference type="ARBA" id="ARBA00004651"/>
    </source>
</evidence>
<keyword evidence="8" id="KW-1185">Reference proteome</keyword>
<feature type="transmembrane region" description="Helical" evidence="6">
    <location>
        <begin position="61"/>
        <end position="81"/>
    </location>
</feature>
<gene>
    <name evidence="7" type="ORF">AQPW35_06820</name>
</gene>
<evidence type="ECO:0000313" key="8">
    <source>
        <dbReference type="Proteomes" id="UP000301751"/>
    </source>
</evidence>
<feature type="transmembrane region" description="Helical" evidence="6">
    <location>
        <begin position="12"/>
        <end position="30"/>
    </location>
</feature>
<comment type="caution">
    <text evidence="7">The sequence shown here is derived from an EMBL/GenBank/DDBJ whole genome shotgun (WGS) entry which is preliminary data.</text>
</comment>
<feature type="transmembrane region" description="Helical" evidence="6">
    <location>
        <begin position="102"/>
        <end position="122"/>
    </location>
</feature>
<comment type="subcellular location">
    <subcellularLocation>
        <location evidence="1">Cell membrane</location>
        <topology evidence="1">Multi-pass membrane protein</topology>
    </subcellularLocation>
</comment>
<dbReference type="Pfam" id="PF03739">
    <property type="entry name" value="LptF_LptG"/>
    <property type="match status" value="1"/>
</dbReference>
<sequence length="377" mass="41362">MRTVRRLLYRDIVWSVVFVALAFLSLFFFIDFVDELENVGRNGYTLGQAVLRGLLEQPGHFYELFPIAVLIGTIYAMARLAQSSEFTILRTGGLGPWRALRLLALPGLVFAAVTFVVGDYVAPFTEREALALKAGLRGGVSLGSNGAWLKERRPGTGPATADTSERSISVNVRAAGVGGALLGVRIFEFDTDGRLRSRIEAASGQVLANGHWRLREVQRTDWPTPEAARDAQPLRLQTQDSLDWPSTLDATVVAAALLPAKNMSTIDLWRYTSHLADQDQAVQSHQIQFWKKALYPLACVVMVALALPFAYLHARAGGVSYKVFGGIMLGISFVLLNNASGHLGLLRQWTPWMAAAAPSGLYLLISMGAFAWLVRFR</sequence>
<feature type="transmembrane region" description="Helical" evidence="6">
    <location>
        <begin position="319"/>
        <end position="340"/>
    </location>
</feature>
<dbReference type="InterPro" id="IPR005495">
    <property type="entry name" value="LptG/LptF_permease"/>
</dbReference>
<keyword evidence="3 6" id="KW-0812">Transmembrane</keyword>
<evidence type="ECO:0000256" key="3">
    <source>
        <dbReference type="ARBA" id="ARBA00022692"/>
    </source>
</evidence>
<dbReference type="PANTHER" id="PTHR33529">
    <property type="entry name" value="SLR0882 PROTEIN-RELATED"/>
    <property type="match status" value="1"/>
</dbReference>
<dbReference type="InterPro" id="IPR030923">
    <property type="entry name" value="LptG"/>
</dbReference>
<evidence type="ECO:0000256" key="2">
    <source>
        <dbReference type="ARBA" id="ARBA00022475"/>
    </source>
</evidence>
<dbReference type="EMBL" id="BJCL01000001">
    <property type="protein sequence ID" value="GCL61601.1"/>
    <property type="molecule type" value="Genomic_DNA"/>
</dbReference>
<dbReference type="RefSeq" id="WP_137731331.1">
    <property type="nucleotide sequence ID" value="NZ_BJCL01000001.1"/>
</dbReference>
<keyword evidence="4 6" id="KW-1133">Transmembrane helix</keyword>
<organism evidence="7 8">
    <name type="scientific">Pseudaquabacterium pictum</name>
    <dbReference type="NCBI Taxonomy" id="2315236"/>
    <lineage>
        <taxon>Bacteria</taxon>
        <taxon>Pseudomonadati</taxon>
        <taxon>Pseudomonadota</taxon>
        <taxon>Betaproteobacteria</taxon>
        <taxon>Burkholderiales</taxon>
        <taxon>Sphaerotilaceae</taxon>
        <taxon>Pseudaquabacterium</taxon>
    </lineage>
</organism>
<keyword evidence="2" id="KW-1003">Cell membrane</keyword>
<protein>
    <submittedName>
        <fullName evidence="7">LPS export ABC transporter permease LptG</fullName>
    </submittedName>
</protein>
<feature type="transmembrane region" description="Helical" evidence="6">
    <location>
        <begin position="293"/>
        <end position="312"/>
    </location>
</feature>
<dbReference type="Proteomes" id="UP000301751">
    <property type="component" value="Unassembled WGS sequence"/>
</dbReference>
<evidence type="ECO:0000256" key="5">
    <source>
        <dbReference type="ARBA" id="ARBA00023136"/>
    </source>
</evidence>
<dbReference type="AlphaFoldDB" id="A0A480AJ86"/>
<dbReference type="GO" id="GO:0015920">
    <property type="term" value="P:lipopolysaccharide transport"/>
    <property type="evidence" value="ECO:0007669"/>
    <property type="project" value="TreeGrafter"/>
</dbReference>
<keyword evidence="5 6" id="KW-0472">Membrane</keyword>
<feature type="transmembrane region" description="Helical" evidence="6">
    <location>
        <begin position="352"/>
        <end position="374"/>
    </location>
</feature>
<dbReference type="OrthoDB" id="9776227at2"/>
<proteinExistence type="predicted"/>
<accession>A0A480AJ86</accession>
<evidence type="ECO:0000313" key="7">
    <source>
        <dbReference type="EMBL" id="GCL61601.1"/>
    </source>
</evidence>